<comment type="caution">
    <text evidence="3">The sequence shown here is derived from an EMBL/GenBank/DDBJ whole genome shotgun (WGS) entry which is preliminary data.</text>
</comment>
<feature type="transmembrane region" description="Helical" evidence="1">
    <location>
        <begin position="6"/>
        <end position="26"/>
    </location>
</feature>
<organism evidence="3 4">
    <name type="scientific">Candidatus Sungiibacteriota bacterium</name>
    <dbReference type="NCBI Taxonomy" id="2750080"/>
    <lineage>
        <taxon>Bacteria</taxon>
        <taxon>Candidatus Sungiibacteriota</taxon>
    </lineage>
</organism>
<dbReference type="EMBL" id="JACOZA010000039">
    <property type="protein sequence ID" value="MBI2096824.1"/>
    <property type="molecule type" value="Genomic_DNA"/>
</dbReference>
<dbReference type="Gene3D" id="3.20.20.80">
    <property type="entry name" value="Glycosidases"/>
    <property type="match status" value="2"/>
</dbReference>
<dbReference type="InterPro" id="IPR000620">
    <property type="entry name" value="EamA_dom"/>
</dbReference>
<evidence type="ECO:0000313" key="4">
    <source>
        <dbReference type="Proteomes" id="UP000724148"/>
    </source>
</evidence>
<dbReference type="Gene3D" id="1.10.3730.20">
    <property type="match status" value="1"/>
</dbReference>
<feature type="transmembrane region" description="Helical" evidence="1">
    <location>
        <begin position="118"/>
        <end position="137"/>
    </location>
</feature>
<feature type="transmembrane region" description="Helical" evidence="1">
    <location>
        <begin position="61"/>
        <end position="81"/>
    </location>
</feature>
<name>A0A931SBE9_9BACT</name>
<gene>
    <name evidence="3" type="ORF">HYT40_01560</name>
</gene>
<dbReference type="AlphaFoldDB" id="A0A931SBE9"/>
<dbReference type="Pfam" id="PF00892">
    <property type="entry name" value="EamA"/>
    <property type="match status" value="1"/>
</dbReference>
<dbReference type="InterPro" id="IPR017853">
    <property type="entry name" value="GH"/>
</dbReference>
<feature type="transmembrane region" description="Helical" evidence="1">
    <location>
        <begin position="33"/>
        <end position="55"/>
    </location>
</feature>
<evidence type="ECO:0000256" key="1">
    <source>
        <dbReference type="SAM" id="Phobius"/>
    </source>
</evidence>
<feature type="transmembrane region" description="Helical" evidence="1">
    <location>
        <begin position="270"/>
        <end position="289"/>
    </location>
</feature>
<dbReference type="GO" id="GO:0016020">
    <property type="term" value="C:membrane"/>
    <property type="evidence" value="ECO:0007669"/>
    <property type="project" value="InterPro"/>
</dbReference>
<dbReference type="PANTHER" id="PTHR22911">
    <property type="entry name" value="ACYL-MALONYL CONDENSING ENZYME-RELATED"/>
    <property type="match status" value="1"/>
</dbReference>
<proteinExistence type="predicted"/>
<dbReference type="SUPFAM" id="SSF103481">
    <property type="entry name" value="Multidrug resistance efflux transporter EmrE"/>
    <property type="match status" value="1"/>
</dbReference>
<keyword evidence="1" id="KW-1133">Transmembrane helix</keyword>
<evidence type="ECO:0000313" key="3">
    <source>
        <dbReference type="EMBL" id="MBI2096824.1"/>
    </source>
</evidence>
<evidence type="ECO:0000259" key="2">
    <source>
        <dbReference type="Pfam" id="PF00892"/>
    </source>
</evidence>
<protein>
    <submittedName>
        <fullName evidence="3">DMT family transporter</fullName>
    </submittedName>
</protein>
<reference evidence="3" key="1">
    <citation type="submission" date="2020-07" db="EMBL/GenBank/DDBJ databases">
        <title>Huge and variable diversity of episymbiotic CPR bacteria and DPANN archaea in groundwater ecosystems.</title>
        <authorList>
            <person name="He C.Y."/>
            <person name="Keren R."/>
            <person name="Whittaker M."/>
            <person name="Farag I.F."/>
            <person name="Doudna J."/>
            <person name="Cate J.H.D."/>
            <person name="Banfield J.F."/>
        </authorList>
    </citation>
    <scope>NUCLEOTIDE SEQUENCE</scope>
    <source>
        <strain evidence="3">NC_groundwater_193_Ag_S-0.1um_51_7</strain>
    </source>
</reference>
<dbReference type="InterPro" id="IPR037185">
    <property type="entry name" value="EmrE-like"/>
</dbReference>
<keyword evidence="1" id="KW-0812">Transmembrane</keyword>
<feature type="transmembrane region" description="Helical" evidence="1">
    <location>
        <begin position="173"/>
        <end position="193"/>
    </location>
</feature>
<feature type="transmembrane region" description="Helical" evidence="1">
    <location>
        <begin position="214"/>
        <end position="235"/>
    </location>
</feature>
<dbReference type="SUPFAM" id="SSF51445">
    <property type="entry name" value="(Trans)glycosidases"/>
    <property type="match status" value="1"/>
</dbReference>
<feature type="transmembrane region" description="Helical" evidence="1">
    <location>
        <begin position="146"/>
        <end position="167"/>
    </location>
</feature>
<sequence length="609" mass="69600">MIGWLPVAVAAQGILGSAAVFDKLLLKKRSIDAWSYTFWFGILGGFAVLLLPFGFQATSLQVILLGIIAGVFFIASTFFLFAVLDKIEASETLPLIGSLSPIFTLLFSWLFLNTRLGIFDILGFLFLVATGFLLFFVEKKDFSARVLFYILGSSMFLAASHVASKIVFGQTSFITGFFWIKVGGVLFALSVLLSRRLRKDILEKSEHTAASNRWLYFLNRGYASLGSLFISGAIFLSEPALVDATQNLRYVIIFVLAWFVLRERFRGKVLAGKIVAAVLITIGLGWLTLGEYARNLPAVIEDRPIAWGVTFSDKFSSQLGLDWRNNFDAILTELKPKKLRLIAYWDEIERERGIYDFSVLDWQLERVGRSDPRPDVVLVMGLKTPRWPECHIPEWALGLTVEEREAALRKHLGAVVKQYRKNDAIKMWQIENEPYLMFGKCQRRGADFLEQEVNLVRSLDPSRRILMTDGGEFGLWAVVAKYGDVFGTTMYRKAYPTLIGPLFGVIEYPITPNYFRLKEQITRSIIPNPKQPFLVIELQGEPWSPKHLNETPYERQLEIFSPKYFRETIEYAKATGFEEYYLWGAEWWYWVKTAQGHPEYWDIGKSVLK</sequence>
<feature type="domain" description="EamA" evidence="2">
    <location>
        <begin position="7"/>
        <end position="135"/>
    </location>
</feature>
<feature type="transmembrane region" description="Helical" evidence="1">
    <location>
        <begin position="93"/>
        <end position="112"/>
    </location>
</feature>
<keyword evidence="1" id="KW-0472">Membrane</keyword>
<accession>A0A931SBE9</accession>
<dbReference type="Proteomes" id="UP000724148">
    <property type="component" value="Unassembled WGS sequence"/>
</dbReference>
<feature type="transmembrane region" description="Helical" evidence="1">
    <location>
        <begin position="247"/>
        <end position="263"/>
    </location>
</feature>
<dbReference type="PANTHER" id="PTHR22911:SF137">
    <property type="entry name" value="SOLUTE CARRIER FAMILY 35 MEMBER G2-RELATED"/>
    <property type="match status" value="1"/>
</dbReference>